<feature type="non-terminal residue" evidence="2">
    <location>
        <position position="230"/>
    </location>
</feature>
<reference evidence="2" key="1">
    <citation type="submission" date="2023-10" db="EMBL/GenBank/DDBJ databases">
        <title>Genome assembly of Pristionchus species.</title>
        <authorList>
            <person name="Yoshida K."/>
            <person name="Sommer R.J."/>
        </authorList>
    </citation>
    <scope>NUCLEOTIDE SEQUENCE</scope>
    <source>
        <strain evidence="2">RS5133</strain>
    </source>
</reference>
<sequence>PLPSLSSLLLSPVPTPALSLEYREMNRHHYGRGRTARILNGFSGWAPPTEELMRRNGQQSINQINSSGTALNLADNHHSPNNISNGQVETPLATGRTDSSSRDGIDADLAIRSETSVPMNPLRIAWEERKRRLQGRNLYESTVMADVSTNRTIVMSSLGEEKKEENKVETPIGMKRNEGWIIQKDHDWEVRNVQSRDLIDKGIKESIDNRIEIPKRADDEYSVKEEKKEE</sequence>
<dbReference type="Proteomes" id="UP001432322">
    <property type="component" value="Unassembled WGS sequence"/>
</dbReference>
<organism evidence="2 3">
    <name type="scientific">Pristionchus fissidentatus</name>
    <dbReference type="NCBI Taxonomy" id="1538716"/>
    <lineage>
        <taxon>Eukaryota</taxon>
        <taxon>Metazoa</taxon>
        <taxon>Ecdysozoa</taxon>
        <taxon>Nematoda</taxon>
        <taxon>Chromadorea</taxon>
        <taxon>Rhabditida</taxon>
        <taxon>Rhabditina</taxon>
        <taxon>Diplogasteromorpha</taxon>
        <taxon>Diplogasteroidea</taxon>
        <taxon>Neodiplogasteridae</taxon>
        <taxon>Pristionchus</taxon>
    </lineage>
</organism>
<evidence type="ECO:0000313" key="2">
    <source>
        <dbReference type="EMBL" id="GMT27258.1"/>
    </source>
</evidence>
<comment type="caution">
    <text evidence="2">The sequence shown here is derived from an EMBL/GenBank/DDBJ whole genome shotgun (WGS) entry which is preliminary data.</text>
</comment>
<feature type="region of interest" description="Disordered" evidence="1">
    <location>
        <begin position="70"/>
        <end position="103"/>
    </location>
</feature>
<protein>
    <submittedName>
        <fullName evidence="2">Uncharacterized protein</fullName>
    </submittedName>
</protein>
<feature type="compositionally biased region" description="Polar residues" evidence="1">
    <location>
        <begin position="79"/>
        <end position="88"/>
    </location>
</feature>
<dbReference type="EMBL" id="BTSY01000005">
    <property type="protein sequence ID" value="GMT27258.1"/>
    <property type="molecule type" value="Genomic_DNA"/>
</dbReference>
<accession>A0AAV5W6U5</accession>
<proteinExistence type="predicted"/>
<dbReference type="AlphaFoldDB" id="A0AAV5W6U5"/>
<gene>
    <name evidence="2" type="ORF">PFISCL1PPCAC_18555</name>
</gene>
<evidence type="ECO:0000313" key="3">
    <source>
        <dbReference type="Proteomes" id="UP001432322"/>
    </source>
</evidence>
<evidence type="ECO:0000256" key="1">
    <source>
        <dbReference type="SAM" id="MobiDB-lite"/>
    </source>
</evidence>
<keyword evidence="3" id="KW-1185">Reference proteome</keyword>
<name>A0AAV5W6U5_9BILA</name>
<feature type="non-terminal residue" evidence="2">
    <location>
        <position position="1"/>
    </location>
</feature>